<evidence type="ECO:0000313" key="3">
    <source>
        <dbReference type="Proteomes" id="UP000265520"/>
    </source>
</evidence>
<name>A0A392WAB5_9FABA</name>
<accession>A0A392WAB5</accession>
<feature type="non-terminal residue" evidence="2">
    <location>
        <position position="25"/>
    </location>
</feature>
<evidence type="ECO:0000256" key="1">
    <source>
        <dbReference type="SAM" id="MobiDB-lite"/>
    </source>
</evidence>
<proteinExistence type="predicted"/>
<protein>
    <submittedName>
        <fullName evidence="2">Uncharacterized protein</fullName>
    </submittedName>
</protein>
<dbReference type="Proteomes" id="UP000265520">
    <property type="component" value="Unassembled WGS sequence"/>
</dbReference>
<evidence type="ECO:0000313" key="2">
    <source>
        <dbReference type="EMBL" id="MCI97196.1"/>
    </source>
</evidence>
<dbReference type="EMBL" id="LXQA011435588">
    <property type="protein sequence ID" value="MCI97196.1"/>
    <property type="molecule type" value="Genomic_DNA"/>
</dbReference>
<dbReference type="AlphaFoldDB" id="A0A392WAB5"/>
<feature type="region of interest" description="Disordered" evidence="1">
    <location>
        <begin position="1"/>
        <end position="25"/>
    </location>
</feature>
<sequence length="25" mass="2369">MSGSCNPSSAGAGSGMGGWLAWPLS</sequence>
<organism evidence="2 3">
    <name type="scientific">Trifolium medium</name>
    <dbReference type="NCBI Taxonomy" id="97028"/>
    <lineage>
        <taxon>Eukaryota</taxon>
        <taxon>Viridiplantae</taxon>
        <taxon>Streptophyta</taxon>
        <taxon>Embryophyta</taxon>
        <taxon>Tracheophyta</taxon>
        <taxon>Spermatophyta</taxon>
        <taxon>Magnoliopsida</taxon>
        <taxon>eudicotyledons</taxon>
        <taxon>Gunneridae</taxon>
        <taxon>Pentapetalae</taxon>
        <taxon>rosids</taxon>
        <taxon>fabids</taxon>
        <taxon>Fabales</taxon>
        <taxon>Fabaceae</taxon>
        <taxon>Papilionoideae</taxon>
        <taxon>50 kb inversion clade</taxon>
        <taxon>NPAAA clade</taxon>
        <taxon>Hologalegina</taxon>
        <taxon>IRL clade</taxon>
        <taxon>Trifolieae</taxon>
        <taxon>Trifolium</taxon>
    </lineage>
</organism>
<reference evidence="2 3" key="1">
    <citation type="journal article" date="2018" name="Front. Plant Sci.">
        <title>Red Clover (Trifolium pratense) and Zigzag Clover (T. medium) - A Picture of Genomic Similarities and Differences.</title>
        <authorList>
            <person name="Dluhosova J."/>
            <person name="Istvanek J."/>
            <person name="Nedelnik J."/>
            <person name="Repkova J."/>
        </authorList>
    </citation>
    <scope>NUCLEOTIDE SEQUENCE [LARGE SCALE GENOMIC DNA]</scope>
    <source>
        <strain evidence="3">cv. 10/8</strain>
        <tissue evidence="2">Leaf</tissue>
    </source>
</reference>
<keyword evidence="3" id="KW-1185">Reference proteome</keyword>
<comment type="caution">
    <text evidence="2">The sequence shown here is derived from an EMBL/GenBank/DDBJ whole genome shotgun (WGS) entry which is preliminary data.</text>
</comment>